<dbReference type="PANTHER" id="PTHR47326">
    <property type="entry name" value="TRANSPOSABLE ELEMENT TC3 TRANSPOSASE-LIKE PROTEIN"/>
    <property type="match status" value="1"/>
</dbReference>
<name>A0A8X6U356_NEPPI</name>
<comment type="caution">
    <text evidence="2">The sequence shown here is derived from an EMBL/GenBank/DDBJ whole genome shotgun (WGS) entry which is preliminary data.</text>
</comment>
<organism evidence="2 3">
    <name type="scientific">Nephila pilipes</name>
    <name type="common">Giant wood spider</name>
    <name type="synonym">Nephila maculata</name>
    <dbReference type="NCBI Taxonomy" id="299642"/>
    <lineage>
        <taxon>Eukaryota</taxon>
        <taxon>Metazoa</taxon>
        <taxon>Ecdysozoa</taxon>
        <taxon>Arthropoda</taxon>
        <taxon>Chelicerata</taxon>
        <taxon>Arachnida</taxon>
        <taxon>Araneae</taxon>
        <taxon>Araneomorphae</taxon>
        <taxon>Entelegynae</taxon>
        <taxon>Araneoidea</taxon>
        <taxon>Nephilidae</taxon>
        <taxon>Nephila</taxon>
    </lineage>
</organism>
<keyword evidence="3" id="KW-1185">Reference proteome</keyword>
<gene>
    <name evidence="2" type="ORF">NPIL_63031</name>
</gene>
<evidence type="ECO:0000313" key="2">
    <source>
        <dbReference type="EMBL" id="GFT75497.1"/>
    </source>
</evidence>
<dbReference type="PANTHER" id="PTHR47326:SF1">
    <property type="entry name" value="HTH PSQ-TYPE DOMAIN-CONTAINING PROTEIN"/>
    <property type="match status" value="1"/>
</dbReference>
<feature type="compositionally biased region" description="Basic and acidic residues" evidence="1">
    <location>
        <begin position="45"/>
        <end position="59"/>
    </location>
</feature>
<dbReference type="Proteomes" id="UP000887013">
    <property type="component" value="Unassembled WGS sequence"/>
</dbReference>
<protein>
    <submittedName>
        <fullName evidence="2">Uncharacterized protein</fullName>
    </submittedName>
</protein>
<dbReference type="EMBL" id="BMAW01070857">
    <property type="protein sequence ID" value="GFT75497.1"/>
    <property type="molecule type" value="Genomic_DNA"/>
</dbReference>
<dbReference type="GO" id="GO:0003676">
    <property type="term" value="F:nucleic acid binding"/>
    <property type="evidence" value="ECO:0007669"/>
    <property type="project" value="InterPro"/>
</dbReference>
<feature type="region of interest" description="Disordered" evidence="1">
    <location>
        <begin position="37"/>
        <end position="88"/>
    </location>
</feature>
<evidence type="ECO:0000256" key="1">
    <source>
        <dbReference type="SAM" id="MobiDB-lite"/>
    </source>
</evidence>
<dbReference type="InterPro" id="IPR036397">
    <property type="entry name" value="RNaseH_sf"/>
</dbReference>
<proteinExistence type="predicted"/>
<dbReference type="OrthoDB" id="6764275at2759"/>
<reference evidence="2" key="1">
    <citation type="submission" date="2020-08" db="EMBL/GenBank/DDBJ databases">
        <title>Multicomponent nature underlies the extraordinary mechanical properties of spider dragline silk.</title>
        <authorList>
            <person name="Kono N."/>
            <person name="Nakamura H."/>
            <person name="Mori M."/>
            <person name="Yoshida Y."/>
            <person name="Ohtoshi R."/>
            <person name="Malay A.D."/>
            <person name="Moran D.A.P."/>
            <person name="Tomita M."/>
            <person name="Numata K."/>
            <person name="Arakawa K."/>
        </authorList>
    </citation>
    <scope>NUCLEOTIDE SEQUENCE</scope>
</reference>
<feature type="compositionally biased region" description="Polar residues" evidence="1">
    <location>
        <begin position="75"/>
        <end position="85"/>
    </location>
</feature>
<dbReference type="Gene3D" id="3.30.420.10">
    <property type="entry name" value="Ribonuclease H-like superfamily/Ribonuclease H"/>
    <property type="match status" value="1"/>
</dbReference>
<evidence type="ECO:0000313" key="3">
    <source>
        <dbReference type="Proteomes" id="UP000887013"/>
    </source>
</evidence>
<dbReference type="AlphaFoldDB" id="A0A8X6U356"/>
<sequence length="137" mass="15797">MQRGMWFIHDGASEHFTLHVRNHLDVIYPKKRIGHAEPFSWPSRSPDHNPSDPSVKRDAFAISQPNKRTTERSDVSSPNLNTDLSTPDVRQDERGRLLLIAPSFLSALIRRVPLPKFIDSRHQVTSKQMTYAIEMRL</sequence>
<accession>A0A8X6U356</accession>